<evidence type="ECO:0000313" key="2">
    <source>
        <dbReference type="Proteomes" id="UP000192448"/>
    </source>
</evidence>
<reference evidence="1 2" key="1">
    <citation type="submission" date="2017-02" db="EMBL/GenBank/DDBJ databases">
        <title>The new phylogeny of genus Mycobacterium.</title>
        <authorList>
            <person name="Tortoli E."/>
            <person name="Trovato A."/>
            <person name="Cirillo D.M."/>
        </authorList>
    </citation>
    <scope>NUCLEOTIDE SEQUENCE [LARGE SCALE GENOMIC DNA]</scope>
    <source>
        <strain evidence="1 2">RW6</strain>
    </source>
</reference>
<accession>A0A1X0B144</accession>
<dbReference type="AlphaFoldDB" id="A0A1X0B144"/>
<protein>
    <submittedName>
        <fullName evidence="1">Uncharacterized protein</fullName>
    </submittedName>
</protein>
<dbReference type="EMBL" id="MVHF01000011">
    <property type="protein sequence ID" value="ORA35576.1"/>
    <property type="molecule type" value="Genomic_DNA"/>
</dbReference>
<evidence type="ECO:0000313" key="1">
    <source>
        <dbReference type="EMBL" id="ORA35576.1"/>
    </source>
</evidence>
<organism evidence="1 2">
    <name type="scientific">Mycobacterium aquaticum</name>
    <dbReference type="NCBI Taxonomy" id="1927124"/>
    <lineage>
        <taxon>Bacteria</taxon>
        <taxon>Bacillati</taxon>
        <taxon>Actinomycetota</taxon>
        <taxon>Actinomycetes</taxon>
        <taxon>Mycobacteriales</taxon>
        <taxon>Mycobacteriaceae</taxon>
        <taxon>Mycobacterium</taxon>
    </lineage>
</organism>
<proteinExistence type="predicted"/>
<comment type="caution">
    <text evidence="1">The sequence shown here is derived from an EMBL/GenBank/DDBJ whole genome shotgun (WGS) entry which is preliminary data.</text>
</comment>
<name>A0A1X0B144_9MYCO</name>
<dbReference type="RefSeq" id="WP_083164548.1">
    <property type="nucleotide sequence ID" value="NZ_MVHF01000011.1"/>
</dbReference>
<dbReference type="Proteomes" id="UP000192448">
    <property type="component" value="Unassembled WGS sequence"/>
</dbReference>
<dbReference type="STRING" id="1927124.BST13_13530"/>
<gene>
    <name evidence="1" type="ORF">BST13_13530</name>
</gene>
<sequence>MKLDIESGLWSSGRLTEPAPLVAVLEVSGAVLSWVVDASDPPVITFTDHLRADWLWRVVGEEGHVAVVEALRDAADGPARGVDLPGVAVLPGSTDTLRRLAFGHWLRRWWPASDRDGIAALDRAVLDAELAVSTVAAEDFFTDDTLDSDVDALLAPHASALNLLSTQGDPRVVALVDRCRELAEDIGVGWDGAEPARHRSDYALAAGAADGSRSATAIARGVSTVSWTAVPPGIFDAAEQTVDWTVVPAGSSVNCLVQVALCGPDHPAGIAAAVRCEDYRGTGVLDADGHAALRMHGADGGELPESRAWNLDWSAAEVAIGATGAGEPQHVRDRVRAFARNRLAAVSDSRLAAVSSEAYLAEVLAAESDY</sequence>
<dbReference type="OrthoDB" id="5124265at2"/>
<keyword evidence="2" id="KW-1185">Reference proteome</keyword>